<dbReference type="EMBL" id="BMAU01021094">
    <property type="protein sequence ID" value="GFX90339.1"/>
    <property type="molecule type" value="Genomic_DNA"/>
</dbReference>
<gene>
    <name evidence="2" type="primary">AVEN_108488_1</name>
    <name evidence="2" type="ORF">TNCV_3849141</name>
</gene>
<dbReference type="Pfam" id="PF20700">
    <property type="entry name" value="Mutator"/>
    <property type="match status" value="1"/>
</dbReference>
<dbReference type="AlphaFoldDB" id="A0A8X6RDU1"/>
<comment type="caution">
    <text evidence="2">The sequence shown here is derived from an EMBL/GenBank/DDBJ whole genome shotgun (WGS) entry which is preliminary data.</text>
</comment>
<dbReference type="InterPro" id="IPR049012">
    <property type="entry name" value="Mutator_transp_dom"/>
</dbReference>
<evidence type="ECO:0000313" key="2">
    <source>
        <dbReference type="EMBL" id="GFX90339.1"/>
    </source>
</evidence>
<dbReference type="Proteomes" id="UP000887159">
    <property type="component" value="Unassembled WGS sequence"/>
</dbReference>
<evidence type="ECO:0000313" key="3">
    <source>
        <dbReference type="Proteomes" id="UP000887159"/>
    </source>
</evidence>
<protein>
    <recommendedName>
        <fullName evidence="1">Mutator-like transposase domain-containing protein</fullName>
    </recommendedName>
</protein>
<keyword evidence="3" id="KW-1185">Reference proteome</keyword>
<organism evidence="2 3">
    <name type="scientific">Trichonephila clavipes</name>
    <name type="common">Golden silk orbweaver</name>
    <name type="synonym">Nephila clavipes</name>
    <dbReference type="NCBI Taxonomy" id="2585209"/>
    <lineage>
        <taxon>Eukaryota</taxon>
        <taxon>Metazoa</taxon>
        <taxon>Ecdysozoa</taxon>
        <taxon>Arthropoda</taxon>
        <taxon>Chelicerata</taxon>
        <taxon>Arachnida</taxon>
        <taxon>Araneae</taxon>
        <taxon>Araneomorphae</taxon>
        <taxon>Entelegynae</taxon>
        <taxon>Araneoidea</taxon>
        <taxon>Nephilidae</taxon>
        <taxon>Trichonephila</taxon>
    </lineage>
</organism>
<proteinExistence type="predicted"/>
<reference evidence="2" key="1">
    <citation type="submission" date="2020-08" db="EMBL/GenBank/DDBJ databases">
        <title>Multicomponent nature underlies the extraordinary mechanical properties of spider dragline silk.</title>
        <authorList>
            <person name="Kono N."/>
            <person name="Nakamura H."/>
            <person name="Mori M."/>
            <person name="Yoshida Y."/>
            <person name="Ohtoshi R."/>
            <person name="Malay A.D."/>
            <person name="Moran D.A.P."/>
            <person name="Tomita M."/>
            <person name="Numata K."/>
            <person name="Arakawa K."/>
        </authorList>
    </citation>
    <scope>NUCLEOTIDE SEQUENCE</scope>
</reference>
<feature type="domain" description="Mutator-like transposase" evidence="1">
    <location>
        <begin position="11"/>
        <end position="77"/>
    </location>
</feature>
<evidence type="ECO:0000259" key="1">
    <source>
        <dbReference type="Pfam" id="PF20700"/>
    </source>
</evidence>
<sequence length="222" mass="25033">MPRSIESETFAADHVCHSNFQGSALKMEAVGATRIFQRSIVKRGLKYGHSYGDGDSKGFISVKDTYGKDSVTKYECIGKLTDSFIDRLQNYYGIAVRSNVGNLSGLQQNVIAALFHCSSSVEKPMHGQCSIGKDSWCYYQRALSCGKRPNEKYKGLSNEVLNTIKPTYLELCTKELLTKCLHGKNTKFKRVFKWRYMAESTQGSFRVPKNFKIWCIGCCDPI</sequence>
<name>A0A8X6RDU1_TRICX</name>
<accession>A0A8X6RDU1</accession>